<feature type="compositionally biased region" description="Polar residues" evidence="1">
    <location>
        <begin position="128"/>
        <end position="139"/>
    </location>
</feature>
<dbReference type="Proteomes" id="UP000077202">
    <property type="component" value="Unassembled WGS sequence"/>
</dbReference>
<reference evidence="4 5" key="1">
    <citation type="submission" date="2016-03" db="EMBL/GenBank/DDBJ databases">
        <title>Mechanisms controlling the formation of the plant cell surface in tip-growing cells are functionally conserved among land plants.</title>
        <authorList>
            <person name="Honkanen S."/>
            <person name="Jones V.A."/>
            <person name="Morieri G."/>
            <person name="Champion C."/>
            <person name="Hetherington A.J."/>
            <person name="Kelly S."/>
            <person name="Saint-Marcoux D."/>
            <person name="Proust H."/>
            <person name="Prescott H."/>
            <person name="Dolan L."/>
        </authorList>
    </citation>
    <scope>NUCLEOTIDE SEQUENCE [LARGE SCALE GENOMIC DNA]</scope>
    <source>
        <strain evidence="5">cv. Tak-1 and cv. Tak-2</strain>
        <tissue evidence="4">Whole gametophyte</tissue>
    </source>
</reference>
<keyword evidence="5" id="KW-1185">Reference proteome</keyword>
<keyword evidence="2" id="KW-1133">Transmembrane helix</keyword>
<feature type="transmembrane region" description="Helical" evidence="2">
    <location>
        <begin position="222"/>
        <end position="239"/>
    </location>
</feature>
<evidence type="ECO:0000256" key="2">
    <source>
        <dbReference type="SAM" id="Phobius"/>
    </source>
</evidence>
<proteinExistence type="predicted"/>
<dbReference type="EMBL" id="LVLJ01002823">
    <property type="protein sequence ID" value="OAE23622.1"/>
    <property type="molecule type" value="Genomic_DNA"/>
</dbReference>
<accession>A0A176VTF2</accession>
<protein>
    <recommendedName>
        <fullName evidence="7">Cardiolipin synthase N-terminal domain-containing protein</fullName>
    </recommendedName>
</protein>
<keyword evidence="2" id="KW-0812">Transmembrane</keyword>
<reference evidence="3" key="2">
    <citation type="journal article" date="2019" name="Curr. Biol.">
        <title>Chromatin organization in early land plants reveals an ancestral association between H3K27me3, transposons, and constitutive heterochromatin.</title>
        <authorList>
            <person name="Montgomery S.A."/>
            <person name="Tanizawa Y."/>
            <person name="Galik B."/>
            <person name="Wang N."/>
            <person name="Ito T."/>
            <person name="Mochizuki T."/>
            <person name="Akimcheva S."/>
            <person name="Bowman J."/>
            <person name="Cognat V."/>
            <person name="Drouard L."/>
            <person name="Ekker H."/>
            <person name="Houng S."/>
            <person name="Kohchi T."/>
            <person name="Lin S."/>
            <person name="Liu L.D."/>
            <person name="Nakamura Y."/>
            <person name="Valeeva L.R."/>
            <person name="Shakirov E.V."/>
            <person name="Shippen D.E."/>
            <person name="Wei W."/>
            <person name="Yagura M."/>
            <person name="Yamaoka S."/>
            <person name="Yamato K.T."/>
            <person name="Liu C."/>
            <person name="Berger F."/>
        </authorList>
    </citation>
    <scope>NUCLEOTIDE SEQUENCE [LARGE SCALE GENOMIC DNA]</scope>
    <source>
        <strain evidence="3">Tak-1</strain>
    </source>
</reference>
<dbReference type="Proteomes" id="UP001162541">
    <property type="component" value="Chromosome 4"/>
</dbReference>
<organism evidence="4 5">
    <name type="scientific">Marchantia polymorpha subsp. ruderalis</name>
    <dbReference type="NCBI Taxonomy" id="1480154"/>
    <lineage>
        <taxon>Eukaryota</taxon>
        <taxon>Viridiplantae</taxon>
        <taxon>Streptophyta</taxon>
        <taxon>Embryophyta</taxon>
        <taxon>Marchantiophyta</taxon>
        <taxon>Marchantiopsida</taxon>
        <taxon>Marchantiidae</taxon>
        <taxon>Marchantiales</taxon>
        <taxon>Marchantiaceae</taxon>
        <taxon>Marchantia</taxon>
    </lineage>
</organism>
<feature type="region of interest" description="Disordered" evidence="1">
    <location>
        <begin position="128"/>
        <end position="159"/>
    </location>
</feature>
<evidence type="ECO:0000313" key="4">
    <source>
        <dbReference type="EMBL" id="OAE23622.1"/>
    </source>
</evidence>
<evidence type="ECO:0000256" key="1">
    <source>
        <dbReference type="SAM" id="MobiDB-lite"/>
    </source>
</evidence>
<dbReference type="AlphaFoldDB" id="A0A176VTF2"/>
<feature type="transmembrane region" description="Helical" evidence="2">
    <location>
        <begin position="330"/>
        <end position="351"/>
    </location>
</feature>
<feature type="region of interest" description="Disordered" evidence="1">
    <location>
        <begin position="40"/>
        <end position="71"/>
    </location>
</feature>
<feature type="compositionally biased region" description="Gly residues" evidence="1">
    <location>
        <begin position="140"/>
        <end position="159"/>
    </location>
</feature>
<sequence>MASVQALSILPPGSVFANPRWPGQSSSRLAEATFRIVGNHVGGSSRPARNLDYSRSPKRHIARSSRSSDLVSPSAPLVGLIGWTSQSGGFKSNFLFPIHVSSRVAENRLSSSFETRIQKPVFSRAAVSTKQENTVVTTEQGGGGGGMGGPNDGGGGGGRGGGDAVDWISSALIFSFWAGLLYYGAVLAPNQTSYRDTYFIEKLIGLHGDDGFAMNKVLTGEWLMMGLWPLIYTCLLIPSGRSRKGAPVGPFAALSVALGAFALLPYFGLWRPPPPSVSRDELSRWPLAILESKITAVVAVVSAVVLLGYVGVAGADQWIEFSQYFRESKFIHIMTIDFFTLATLCPFWVYNDLAIRKGSDNTSPLWALAFVPLLGPSLYLLLRPSLPPSMILETEKKNDEIST</sequence>
<name>A0A176VTF2_MARPO</name>
<reference evidence="6" key="3">
    <citation type="journal article" date="2020" name="Curr. Biol.">
        <title>Chromatin organization in early land plants reveals an ancestral association between H3K27me3, transposons, and constitutive heterochromatin.</title>
        <authorList>
            <person name="Montgomery S.A."/>
            <person name="Tanizawa Y."/>
            <person name="Galik B."/>
            <person name="Wang N."/>
            <person name="Ito T."/>
            <person name="Mochizuki T."/>
            <person name="Akimcheva S."/>
            <person name="Bowman J.L."/>
            <person name="Cognat V."/>
            <person name="Marechal-Drouard L."/>
            <person name="Ekker H."/>
            <person name="Hong S.F."/>
            <person name="Kohchi T."/>
            <person name="Lin S.S."/>
            <person name="Liu L.D."/>
            <person name="Nakamura Y."/>
            <person name="Valeeva L.R."/>
            <person name="Shakirov E.V."/>
            <person name="Shippen D.E."/>
            <person name="Wei W.L."/>
            <person name="Yagura M."/>
            <person name="Yamaoka S."/>
            <person name="Yamato K.T."/>
            <person name="Liu C."/>
            <person name="Berger F."/>
        </authorList>
    </citation>
    <scope>NUCLEOTIDE SEQUENCE [LARGE SCALE GENOMIC DNA]</scope>
    <source>
        <strain evidence="6">Tak-1</strain>
    </source>
</reference>
<dbReference type="EMBL" id="AP019869">
    <property type="protein sequence ID" value="BBN07208.1"/>
    <property type="molecule type" value="Genomic_DNA"/>
</dbReference>
<feature type="transmembrane region" description="Helical" evidence="2">
    <location>
        <begin position="363"/>
        <end position="382"/>
    </location>
</feature>
<feature type="transmembrane region" description="Helical" evidence="2">
    <location>
        <begin position="251"/>
        <end position="269"/>
    </location>
</feature>
<dbReference type="PANTHER" id="PTHR36009">
    <property type="match status" value="1"/>
</dbReference>
<evidence type="ECO:0008006" key="7">
    <source>
        <dbReference type="Google" id="ProtNLM"/>
    </source>
</evidence>
<feature type="transmembrane region" description="Helical" evidence="2">
    <location>
        <begin position="289"/>
        <end position="310"/>
    </location>
</feature>
<evidence type="ECO:0000313" key="5">
    <source>
        <dbReference type="Proteomes" id="UP000077202"/>
    </source>
</evidence>
<keyword evidence="2" id="KW-0472">Membrane</keyword>
<evidence type="ECO:0000313" key="6">
    <source>
        <dbReference type="Proteomes" id="UP001162541"/>
    </source>
</evidence>
<gene>
    <name evidence="4" type="ORF">AXG93_4316s1570</name>
    <name evidence="3" type="ORF">Mp_4g01920</name>
</gene>
<evidence type="ECO:0000313" key="3">
    <source>
        <dbReference type="EMBL" id="BBN07208.1"/>
    </source>
</evidence>
<dbReference type="PANTHER" id="PTHR36009:SF3">
    <property type="entry name" value="TRANSMEMBRANE PROTEIN"/>
    <property type="match status" value="1"/>
</dbReference>